<feature type="transmembrane region" description="Helical" evidence="2">
    <location>
        <begin position="37"/>
        <end position="62"/>
    </location>
</feature>
<name>A0A6B3SMI1_9BURK</name>
<keyword evidence="2" id="KW-0812">Transmembrane</keyword>
<keyword evidence="4" id="KW-1185">Reference proteome</keyword>
<sequence>MILLLLALGWIVGRETFAANQGALLAGAAEEQSITRWLWLLGAGFLATISFGCWIAWQALALRKLHQQSQRRHGRRKPPRATPPAMPRLAAATPPAIPAPDNTPAIWPPLKPAECDPVSQFSITISKSSGTLEAQEVLDIFDLIDMWLAMDRPDVALKFLAPYRKVRHVSSPVPWLGLLQVYFAMDDRENYEAIASRLMEFFNVKVPAWDAREQWSELTSLAEVPHVRQRILDLWGTEELGSYLNTLVLDDRGDRSGFAIGIFKDLARLHQIQRNAGDKQAGQAGGMEEAQAMLFSEAKPAIPPSIMPKPPKVSAAAQARESDKRLAARPARRMNGMMSASREATVTKDLIHSADDTAPGGG</sequence>
<proteinExistence type="predicted"/>
<dbReference type="Proteomes" id="UP000482155">
    <property type="component" value="Unassembled WGS sequence"/>
</dbReference>
<evidence type="ECO:0000313" key="3">
    <source>
        <dbReference type="EMBL" id="NEX61917.1"/>
    </source>
</evidence>
<protein>
    <submittedName>
        <fullName evidence="3">Uncharacterized protein</fullName>
    </submittedName>
</protein>
<feature type="region of interest" description="Disordered" evidence="1">
    <location>
        <begin position="309"/>
        <end position="362"/>
    </location>
</feature>
<organism evidence="3 4">
    <name type="scientific">Noviherbaspirillum galbum</name>
    <dbReference type="NCBI Taxonomy" id="2709383"/>
    <lineage>
        <taxon>Bacteria</taxon>
        <taxon>Pseudomonadati</taxon>
        <taxon>Pseudomonadota</taxon>
        <taxon>Betaproteobacteria</taxon>
        <taxon>Burkholderiales</taxon>
        <taxon>Oxalobacteraceae</taxon>
        <taxon>Noviherbaspirillum</taxon>
    </lineage>
</organism>
<dbReference type="RefSeq" id="WP_163963618.1">
    <property type="nucleotide sequence ID" value="NZ_JAAIVB010000041.1"/>
</dbReference>
<keyword evidence="2" id="KW-0472">Membrane</keyword>
<dbReference type="EMBL" id="JAAIVB010000041">
    <property type="protein sequence ID" value="NEX61917.1"/>
    <property type="molecule type" value="Genomic_DNA"/>
</dbReference>
<feature type="compositionally biased region" description="Basic and acidic residues" evidence="1">
    <location>
        <begin position="345"/>
        <end position="355"/>
    </location>
</feature>
<keyword evidence="2" id="KW-1133">Transmembrane helix</keyword>
<dbReference type="AlphaFoldDB" id="A0A6B3SMI1"/>
<evidence type="ECO:0000256" key="2">
    <source>
        <dbReference type="SAM" id="Phobius"/>
    </source>
</evidence>
<evidence type="ECO:0000256" key="1">
    <source>
        <dbReference type="SAM" id="MobiDB-lite"/>
    </source>
</evidence>
<accession>A0A6B3SMI1</accession>
<evidence type="ECO:0000313" key="4">
    <source>
        <dbReference type="Proteomes" id="UP000482155"/>
    </source>
</evidence>
<comment type="caution">
    <text evidence="3">The sequence shown here is derived from an EMBL/GenBank/DDBJ whole genome shotgun (WGS) entry which is preliminary data.</text>
</comment>
<feature type="region of interest" description="Disordered" evidence="1">
    <location>
        <begin position="68"/>
        <end position="88"/>
    </location>
</feature>
<reference evidence="3 4" key="1">
    <citation type="submission" date="2020-02" db="EMBL/GenBank/DDBJ databases">
        <authorList>
            <person name="Kim M.K."/>
        </authorList>
    </citation>
    <scope>NUCLEOTIDE SEQUENCE [LARGE SCALE GENOMIC DNA]</scope>
    <source>
        <strain evidence="3 4">17J57-3</strain>
    </source>
</reference>
<feature type="compositionally biased region" description="Basic residues" evidence="1">
    <location>
        <begin position="68"/>
        <end position="79"/>
    </location>
</feature>
<gene>
    <name evidence="3" type="ORF">G3574_12590</name>
</gene>